<protein>
    <submittedName>
        <fullName evidence="1">Uncharacterized protein</fullName>
    </submittedName>
</protein>
<sequence>MGFCSSYLEVQKFETSAVISKQEKTTDHFDESHCLQYVADNVDHNISTIDDTPGLEKAPIHIPRVDVTTEEILACGQINMYHCNADKHKGFTSLKFPELQSLRGRVLNNSWKIDTLRHAARQLKSPIPEWSGTMQMFQQGSSTGVSDITGLPMIDLNPRDMSCIYSTLLFVSKKPLVKNELQL</sequence>
<keyword evidence="2" id="KW-1185">Reference proteome</keyword>
<proteinExistence type="predicted"/>
<gene>
    <name evidence="1" type="ORF">MCOR_39452</name>
</gene>
<name>A0A6J8DAU2_MYTCO</name>
<accession>A0A6J8DAU2</accession>
<dbReference type="EMBL" id="CACVKT020007138">
    <property type="protein sequence ID" value="CAC5405803.1"/>
    <property type="molecule type" value="Genomic_DNA"/>
</dbReference>
<dbReference type="AlphaFoldDB" id="A0A6J8DAU2"/>
<evidence type="ECO:0000313" key="2">
    <source>
        <dbReference type="Proteomes" id="UP000507470"/>
    </source>
</evidence>
<organism evidence="1 2">
    <name type="scientific">Mytilus coruscus</name>
    <name type="common">Sea mussel</name>
    <dbReference type="NCBI Taxonomy" id="42192"/>
    <lineage>
        <taxon>Eukaryota</taxon>
        <taxon>Metazoa</taxon>
        <taxon>Spiralia</taxon>
        <taxon>Lophotrochozoa</taxon>
        <taxon>Mollusca</taxon>
        <taxon>Bivalvia</taxon>
        <taxon>Autobranchia</taxon>
        <taxon>Pteriomorphia</taxon>
        <taxon>Mytilida</taxon>
        <taxon>Mytiloidea</taxon>
        <taxon>Mytilidae</taxon>
        <taxon>Mytilinae</taxon>
        <taxon>Mytilus</taxon>
    </lineage>
</organism>
<dbReference type="OrthoDB" id="10069752at2759"/>
<evidence type="ECO:0000313" key="1">
    <source>
        <dbReference type="EMBL" id="CAC5405803.1"/>
    </source>
</evidence>
<dbReference type="Proteomes" id="UP000507470">
    <property type="component" value="Unassembled WGS sequence"/>
</dbReference>
<reference evidence="1 2" key="1">
    <citation type="submission" date="2020-06" db="EMBL/GenBank/DDBJ databases">
        <authorList>
            <person name="Li R."/>
            <person name="Bekaert M."/>
        </authorList>
    </citation>
    <scope>NUCLEOTIDE SEQUENCE [LARGE SCALE GENOMIC DNA]</scope>
    <source>
        <strain evidence="2">wild</strain>
    </source>
</reference>